<proteinExistence type="predicted"/>
<evidence type="ECO:0000256" key="1">
    <source>
        <dbReference type="SAM" id="MobiDB-lite"/>
    </source>
</evidence>
<feature type="region of interest" description="Disordered" evidence="1">
    <location>
        <begin position="158"/>
        <end position="306"/>
    </location>
</feature>
<reference evidence="4 5" key="1">
    <citation type="submission" date="2020-08" db="EMBL/GenBank/DDBJ databases">
        <title>Sequencing the genomes of 1000 actinobacteria strains.</title>
        <authorList>
            <person name="Klenk H.-P."/>
        </authorList>
    </citation>
    <scope>NUCLEOTIDE SEQUENCE [LARGE SCALE GENOMIC DNA]</scope>
    <source>
        <strain evidence="4 5">DSM 45582</strain>
    </source>
</reference>
<evidence type="ECO:0000313" key="4">
    <source>
        <dbReference type="EMBL" id="MBB5067359.1"/>
    </source>
</evidence>
<feature type="transmembrane region" description="Helical" evidence="2">
    <location>
        <begin position="33"/>
        <end position="54"/>
    </location>
</feature>
<sequence>MTATRERQSAPTPDNGAPQWAERSAFGSRGVPLWGAVLIAAGGTALGAVIDLILSGTPGLIFKIGLIVGCLASVALVRRGNLFGPMVQPPLVATVVMPILVVLFGGGTNSSGMMGKALSVVQPLIAGFPMMAITTAASLAFGLVRMFWLQRADQDDIDISDTPTKKRRPVKPPKETGQDAARQPRKRSADGERRPAAGPRGERGERGERNKARRPASEQGGRPRDGAKRDPRPERGDRATPPARGGERGRGTPPGRTGSGGRGQPGRAADRGEGRPRPAPGRGRPEPKPDPQRRPRKPRRDDDFFG</sequence>
<dbReference type="InterPro" id="IPR046672">
    <property type="entry name" value="DUF6542"/>
</dbReference>
<keyword evidence="2" id="KW-0472">Membrane</keyword>
<gene>
    <name evidence="4" type="ORF">BJ969_000447</name>
</gene>
<feature type="transmembrane region" description="Helical" evidence="2">
    <location>
        <begin position="89"/>
        <end position="108"/>
    </location>
</feature>
<comment type="caution">
    <text evidence="4">The sequence shown here is derived from an EMBL/GenBank/DDBJ whole genome shotgun (WGS) entry which is preliminary data.</text>
</comment>
<dbReference type="AlphaFoldDB" id="A0A840NDE9"/>
<feature type="transmembrane region" description="Helical" evidence="2">
    <location>
        <begin position="120"/>
        <end position="144"/>
    </location>
</feature>
<keyword evidence="5" id="KW-1185">Reference proteome</keyword>
<feature type="domain" description="DUF6542" evidence="3">
    <location>
        <begin position="30"/>
        <end position="150"/>
    </location>
</feature>
<dbReference type="EMBL" id="JACHIV010000001">
    <property type="protein sequence ID" value="MBB5067359.1"/>
    <property type="molecule type" value="Genomic_DNA"/>
</dbReference>
<feature type="transmembrane region" description="Helical" evidence="2">
    <location>
        <begin position="60"/>
        <end position="77"/>
    </location>
</feature>
<keyword evidence="2" id="KW-1133">Transmembrane helix</keyword>
<dbReference type="Pfam" id="PF20177">
    <property type="entry name" value="DUF6542"/>
    <property type="match status" value="1"/>
</dbReference>
<evidence type="ECO:0000259" key="3">
    <source>
        <dbReference type="Pfam" id="PF20177"/>
    </source>
</evidence>
<evidence type="ECO:0000313" key="5">
    <source>
        <dbReference type="Proteomes" id="UP000580474"/>
    </source>
</evidence>
<keyword evidence="2" id="KW-0812">Transmembrane</keyword>
<feature type="region of interest" description="Disordered" evidence="1">
    <location>
        <begin position="1"/>
        <end position="21"/>
    </location>
</feature>
<feature type="compositionally biased region" description="Basic and acidic residues" evidence="1">
    <location>
        <begin position="221"/>
        <end position="238"/>
    </location>
</feature>
<name>A0A840NDE9_9PSEU</name>
<dbReference type="RefSeq" id="WP_184476821.1">
    <property type="nucleotide sequence ID" value="NZ_JACHIV010000001.1"/>
</dbReference>
<feature type="compositionally biased region" description="Basic and acidic residues" evidence="1">
    <location>
        <begin position="187"/>
        <end position="210"/>
    </location>
</feature>
<accession>A0A840NDE9</accession>
<organism evidence="4 5">
    <name type="scientific">Saccharopolyspora gloriosae</name>
    <dbReference type="NCBI Taxonomy" id="455344"/>
    <lineage>
        <taxon>Bacteria</taxon>
        <taxon>Bacillati</taxon>
        <taxon>Actinomycetota</taxon>
        <taxon>Actinomycetes</taxon>
        <taxon>Pseudonocardiales</taxon>
        <taxon>Pseudonocardiaceae</taxon>
        <taxon>Saccharopolyspora</taxon>
    </lineage>
</organism>
<dbReference type="Proteomes" id="UP000580474">
    <property type="component" value="Unassembled WGS sequence"/>
</dbReference>
<evidence type="ECO:0000256" key="2">
    <source>
        <dbReference type="SAM" id="Phobius"/>
    </source>
</evidence>
<feature type="compositionally biased region" description="Basic and acidic residues" evidence="1">
    <location>
        <begin position="283"/>
        <end position="306"/>
    </location>
</feature>
<protein>
    <recommendedName>
        <fullName evidence="3">DUF6542 domain-containing protein</fullName>
    </recommendedName>
</protein>